<keyword evidence="1" id="KW-1133">Transmembrane helix</keyword>
<evidence type="ECO:0000256" key="1">
    <source>
        <dbReference type="SAM" id="Phobius"/>
    </source>
</evidence>
<name>A0ABV3DFF0_9ACTN</name>
<comment type="caution">
    <text evidence="2">The sequence shown here is derived from an EMBL/GenBank/DDBJ whole genome shotgun (WGS) entry which is preliminary data.</text>
</comment>
<protein>
    <recommendedName>
        <fullName evidence="4">Amidotransferase</fullName>
    </recommendedName>
</protein>
<dbReference type="RefSeq" id="WP_358353152.1">
    <property type="nucleotide sequence ID" value="NZ_JBEZFP010000027.1"/>
</dbReference>
<accession>A0ABV3DFF0</accession>
<organism evidence="2 3">
    <name type="scientific">Streptodolium elevatio</name>
    <dbReference type="NCBI Taxonomy" id="3157996"/>
    <lineage>
        <taxon>Bacteria</taxon>
        <taxon>Bacillati</taxon>
        <taxon>Actinomycetota</taxon>
        <taxon>Actinomycetes</taxon>
        <taxon>Kitasatosporales</taxon>
        <taxon>Streptomycetaceae</taxon>
        <taxon>Streptodolium</taxon>
    </lineage>
</organism>
<keyword evidence="3" id="KW-1185">Reference proteome</keyword>
<sequence>MSGIAVVLIALGLFLIGGVVSFVKQGMPKGVIVLLGLCGAMSLAAGLLRV</sequence>
<proteinExistence type="predicted"/>
<feature type="transmembrane region" description="Helical" evidence="1">
    <location>
        <begin position="31"/>
        <end position="48"/>
    </location>
</feature>
<evidence type="ECO:0000313" key="3">
    <source>
        <dbReference type="Proteomes" id="UP001551482"/>
    </source>
</evidence>
<dbReference type="Proteomes" id="UP001551482">
    <property type="component" value="Unassembled WGS sequence"/>
</dbReference>
<keyword evidence="1" id="KW-0472">Membrane</keyword>
<keyword evidence="1" id="KW-0812">Transmembrane</keyword>
<evidence type="ECO:0008006" key="4">
    <source>
        <dbReference type="Google" id="ProtNLM"/>
    </source>
</evidence>
<dbReference type="EMBL" id="JBEZFP010000027">
    <property type="protein sequence ID" value="MEU8134474.1"/>
    <property type="molecule type" value="Genomic_DNA"/>
</dbReference>
<evidence type="ECO:0000313" key="2">
    <source>
        <dbReference type="EMBL" id="MEU8134474.1"/>
    </source>
</evidence>
<gene>
    <name evidence="2" type="ORF">AB0C36_13285</name>
</gene>
<reference evidence="2 3" key="1">
    <citation type="submission" date="2024-06" db="EMBL/GenBank/DDBJ databases">
        <title>The Natural Products Discovery Center: Release of the First 8490 Sequenced Strains for Exploring Actinobacteria Biosynthetic Diversity.</title>
        <authorList>
            <person name="Kalkreuter E."/>
            <person name="Kautsar S.A."/>
            <person name="Yang D."/>
            <person name="Bader C.D."/>
            <person name="Teijaro C.N."/>
            <person name="Fluegel L."/>
            <person name="Davis C.M."/>
            <person name="Simpson J.R."/>
            <person name="Lauterbach L."/>
            <person name="Steele A.D."/>
            <person name="Gui C."/>
            <person name="Meng S."/>
            <person name="Li G."/>
            <person name="Viehrig K."/>
            <person name="Ye F."/>
            <person name="Su P."/>
            <person name="Kiefer A.F."/>
            <person name="Nichols A."/>
            <person name="Cepeda A.J."/>
            <person name="Yan W."/>
            <person name="Fan B."/>
            <person name="Jiang Y."/>
            <person name="Adhikari A."/>
            <person name="Zheng C.-J."/>
            <person name="Schuster L."/>
            <person name="Cowan T.M."/>
            <person name="Smanski M.J."/>
            <person name="Chevrette M.G."/>
            <person name="De Carvalho L.P.S."/>
            <person name="Shen B."/>
        </authorList>
    </citation>
    <scope>NUCLEOTIDE SEQUENCE [LARGE SCALE GENOMIC DNA]</scope>
    <source>
        <strain evidence="2 3">NPDC048946</strain>
    </source>
</reference>